<dbReference type="PANTHER" id="PTHR31203:SF1">
    <property type="entry name" value="BETA-KERATIN-RELATED PROTEIN-RELATED"/>
    <property type="match status" value="1"/>
</dbReference>
<comment type="subunit">
    <text evidence="2 5">The avian keratins (F-ker, S-ker, C-ker and B-ker) are a complex mixture of very similar polypeptides.</text>
</comment>
<keyword evidence="7" id="KW-1185">Reference proteome</keyword>
<dbReference type="Pfam" id="PF02422">
    <property type="entry name" value="Keratin"/>
    <property type="match status" value="1"/>
</dbReference>
<evidence type="ECO:0000256" key="2">
    <source>
        <dbReference type="ARBA" id="ARBA00011806"/>
    </source>
</evidence>
<feature type="non-terminal residue" evidence="6">
    <location>
        <position position="1"/>
    </location>
</feature>
<evidence type="ECO:0000313" key="6">
    <source>
        <dbReference type="EMBL" id="NXW11677.1"/>
    </source>
</evidence>
<reference evidence="6 7" key="1">
    <citation type="submission" date="2019-09" db="EMBL/GenBank/DDBJ databases">
        <title>Bird 10,000 Genomes (B10K) Project - Family phase.</title>
        <authorList>
            <person name="Zhang G."/>
        </authorList>
    </citation>
    <scope>NUCLEOTIDE SEQUENCE [LARGE SCALE GENOMIC DNA]</scope>
    <source>
        <strain evidence="6">B10K-DU-006-09</strain>
        <tissue evidence="6">Muscle</tissue>
    </source>
</reference>
<name>A0A7L3ZDM8_FREGA</name>
<keyword evidence="3 5" id="KW-0416">Keratin</keyword>
<dbReference type="AlphaFoldDB" id="A0A7L3ZDM8"/>
<evidence type="ECO:0000256" key="4">
    <source>
        <dbReference type="ARBA" id="ARBA00022990"/>
    </source>
</evidence>
<evidence type="ECO:0000256" key="3">
    <source>
        <dbReference type="ARBA" id="ARBA00022744"/>
    </source>
</evidence>
<dbReference type="Proteomes" id="UP000563060">
    <property type="component" value="Unassembled WGS sequence"/>
</dbReference>
<dbReference type="InterPro" id="IPR003461">
    <property type="entry name" value="Keratin"/>
</dbReference>
<organism evidence="6 7">
    <name type="scientific">Fregetta grallaria</name>
    <name type="common">White-bellied storm-petrel</name>
    <name type="synonym">Procellaria grallaria</name>
    <dbReference type="NCBI Taxonomy" id="79628"/>
    <lineage>
        <taxon>Eukaryota</taxon>
        <taxon>Metazoa</taxon>
        <taxon>Chordata</taxon>
        <taxon>Craniata</taxon>
        <taxon>Vertebrata</taxon>
        <taxon>Euteleostomi</taxon>
        <taxon>Archelosauria</taxon>
        <taxon>Archosauria</taxon>
        <taxon>Dinosauria</taxon>
        <taxon>Saurischia</taxon>
        <taxon>Theropoda</taxon>
        <taxon>Coelurosauria</taxon>
        <taxon>Aves</taxon>
        <taxon>Neognathae</taxon>
        <taxon>Neoaves</taxon>
        <taxon>Aequornithes</taxon>
        <taxon>Procellariiformes</taxon>
        <taxon>Hydrobatidae</taxon>
        <taxon>Fregetta</taxon>
    </lineage>
</organism>
<evidence type="ECO:0000313" key="7">
    <source>
        <dbReference type="Proteomes" id="UP000563060"/>
    </source>
</evidence>
<sequence length="72" mass="7613">LESSCSEPCVSCCADSRVAIQASLVVVTLPSPILTSFSQSTAMGLSLSAAARRSLSARVFKFFWWLPWSGGG</sequence>
<feature type="non-terminal residue" evidence="6">
    <location>
        <position position="72"/>
    </location>
</feature>
<comment type="caution">
    <text evidence="6">The sequence shown here is derived from an EMBL/GenBank/DDBJ whole genome shotgun (WGS) entry which is preliminary data.</text>
</comment>
<gene>
    <name evidence="6" type="primary">Krfa_8</name>
    <name evidence="6" type="ORF">FREGRA_R08995</name>
</gene>
<evidence type="ECO:0000256" key="5">
    <source>
        <dbReference type="RuleBase" id="RU364002"/>
    </source>
</evidence>
<proteinExistence type="inferred from homology"/>
<protein>
    <recommendedName>
        <fullName evidence="5">Keratin</fullName>
    </recommendedName>
</protein>
<evidence type="ECO:0000256" key="1">
    <source>
        <dbReference type="ARBA" id="ARBA00008702"/>
    </source>
</evidence>
<accession>A0A7L3ZDM8</accession>
<keyword evidence="4" id="KW-0007">Acetylation</keyword>
<dbReference type="EMBL" id="VZZT01007196">
    <property type="protein sequence ID" value="NXW11677.1"/>
    <property type="molecule type" value="Genomic_DNA"/>
</dbReference>
<dbReference type="GO" id="GO:0005200">
    <property type="term" value="F:structural constituent of cytoskeleton"/>
    <property type="evidence" value="ECO:0007669"/>
    <property type="project" value="InterPro"/>
</dbReference>
<comment type="similarity">
    <text evidence="1 5">Belongs to the avian keratin family.</text>
</comment>
<dbReference type="PANTHER" id="PTHR31203">
    <property type="entry name" value="BETA-KERATIN-RELATED PROTEIN-RELATED"/>
    <property type="match status" value="1"/>
</dbReference>
<dbReference type="GO" id="GO:0005882">
    <property type="term" value="C:intermediate filament"/>
    <property type="evidence" value="ECO:0007669"/>
    <property type="project" value="UniProtKB-KW"/>
</dbReference>